<accession>A0A1I3TG32</accession>
<dbReference type="RefSeq" id="WP_218143728.1">
    <property type="nucleotide sequence ID" value="NZ_FORM01000034.1"/>
</dbReference>
<dbReference type="EMBL" id="FORM01000034">
    <property type="protein sequence ID" value="SFJ69590.1"/>
    <property type="molecule type" value="Genomic_DNA"/>
</dbReference>
<gene>
    <name evidence="2" type="ORF">SAMN05443431_1341</name>
</gene>
<evidence type="ECO:0000256" key="1">
    <source>
        <dbReference type="SAM" id="Phobius"/>
    </source>
</evidence>
<reference evidence="3" key="1">
    <citation type="submission" date="2016-10" db="EMBL/GenBank/DDBJ databases">
        <authorList>
            <person name="Varghese N."/>
            <person name="Submissions S."/>
        </authorList>
    </citation>
    <scope>NUCLEOTIDE SEQUENCE [LARGE SCALE GENOMIC DNA]</scope>
    <source>
        <strain evidence="3">DSM 28881</strain>
    </source>
</reference>
<feature type="transmembrane region" description="Helical" evidence="1">
    <location>
        <begin position="127"/>
        <end position="144"/>
    </location>
</feature>
<keyword evidence="3" id="KW-1185">Reference proteome</keyword>
<keyword evidence="1" id="KW-0472">Membrane</keyword>
<keyword evidence="1" id="KW-0812">Transmembrane</keyword>
<keyword evidence="1" id="KW-1133">Transmembrane helix</keyword>
<evidence type="ECO:0000313" key="3">
    <source>
        <dbReference type="Proteomes" id="UP000199559"/>
    </source>
</evidence>
<dbReference type="AlphaFoldDB" id="A0A1I3TG32"/>
<protein>
    <submittedName>
        <fullName evidence="2">Uncharacterized protein</fullName>
    </submittedName>
</protein>
<feature type="transmembrane region" description="Helical" evidence="1">
    <location>
        <begin position="6"/>
        <end position="21"/>
    </location>
</feature>
<feature type="transmembrane region" description="Helical" evidence="1">
    <location>
        <begin position="84"/>
        <end position="115"/>
    </location>
</feature>
<feature type="transmembrane region" description="Helical" evidence="1">
    <location>
        <begin position="53"/>
        <end position="72"/>
    </location>
</feature>
<proteinExistence type="predicted"/>
<dbReference type="Proteomes" id="UP000199559">
    <property type="component" value="Unassembled WGS sequence"/>
</dbReference>
<feature type="non-terminal residue" evidence="2">
    <location>
        <position position="1"/>
    </location>
</feature>
<evidence type="ECO:0000313" key="2">
    <source>
        <dbReference type="EMBL" id="SFJ69590.1"/>
    </source>
</evidence>
<sequence>RLLTNILADILFGFYLLNYVLNHATNHIQQRCQQLKNDIKPELKSLNMFKKKVIIITIIYLIINAVTFWLIGNGKLPIHGSINVLLSLMISNITGIENFLIMSLIYIIGTSIVIYGLSESAKRKYEIIILLVLIIGISFPFLNLNGL</sequence>
<name>A0A1I3TG32_9FLAO</name>
<organism evidence="2 3">
    <name type="scientific">Olleya namhaensis</name>
    <dbReference type="NCBI Taxonomy" id="1144750"/>
    <lineage>
        <taxon>Bacteria</taxon>
        <taxon>Pseudomonadati</taxon>
        <taxon>Bacteroidota</taxon>
        <taxon>Flavobacteriia</taxon>
        <taxon>Flavobacteriales</taxon>
        <taxon>Flavobacteriaceae</taxon>
    </lineage>
</organism>